<keyword evidence="2" id="KW-0808">Transferase</keyword>
<keyword evidence="3" id="KW-1185">Reference proteome</keyword>
<name>A0A4Q9KHY4_9ACTN</name>
<dbReference type="EMBL" id="SDMQ01000001">
    <property type="protein sequence ID" value="TBT88682.1"/>
    <property type="molecule type" value="Genomic_DNA"/>
</dbReference>
<feature type="domain" description="Methyltransferase" evidence="1">
    <location>
        <begin position="59"/>
        <end position="150"/>
    </location>
</feature>
<dbReference type="CDD" id="cd02440">
    <property type="entry name" value="AdoMet_MTases"/>
    <property type="match status" value="1"/>
</dbReference>
<dbReference type="Proteomes" id="UP000292373">
    <property type="component" value="Unassembled WGS sequence"/>
</dbReference>
<dbReference type="InterPro" id="IPR029063">
    <property type="entry name" value="SAM-dependent_MTases_sf"/>
</dbReference>
<sequence>MPDYLEVNRANWDARADVHVGPGGYRLDAIEDPAWISQAVAFDRPLLGDLTGAHGVHLQCHIGTDTISLARLGAHMTGVDLSPRSLHHARTIAARARVAVDYVEADLYSAPEALDGRTFDLVYTGIGALCWLPDIGRWGTTVARLLRPGGRLFVRDAHPVLNALGAVRVGEQHEYWAEASDRLTPLGDWTPSLELPYWTPAEGTVWHDGVSYTGEGTVASPASVEWNHALSEIVMAVIDAGLALELLAEHDSLPWDALPGLMVADERGEYSLADRPERLPASFTLIAARAACNS</sequence>
<dbReference type="GO" id="GO:0008168">
    <property type="term" value="F:methyltransferase activity"/>
    <property type="evidence" value="ECO:0007669"/>
    <property type="project" value="UniProtKB-KW"/>
</dbReference>
<dbReference type="GO" id="GO:0032259">
    <property type="term" value="P:methylation"/>
    <property type="evidence" value="ECO:0007669"/>
    <property type="project" value="UniProtKB-KW"/>
</dbReference>
<evidence type="ECO:0000259" key="1">
    <source>
        <dbReference type="Pfam" id="PF13649"/>
    </source>
</evidence>
<reference evidence="2 3" key="1">
    <citation type="submission" date="2019-01" db="EMBL/GenBank/DDBJ databases">
        <title>Lactibacter flavus gen. nov., sp. nov., a novel bacterium of the family Propionibacteriaceae isolated from raw milk and dairy products.</title>
        <authorList>
            <person name="Huptas C."/>
            <person name="Wenning M."/>
            <person name="Breitenwieser F."/>
            <person name="Doll E."/>
            <person name="Von Neubeck M."/>
            <person name="Busse H.-J."/>
            <person name="Scherer S."/>
        </authorList>
    </citation>
    <scope>NUCLEOTIDE SEQUENCE [LARGE SCALE GENOMIC DNA]</scope>
    <source>
        <strain evidence="2 3">KCTC 33808</strain>
    </source>
</reference>
<dbReference type="RefSeq" id="WP_131166810.1">
    <property type="nucleotide sequence ID" value="NZ_SDMQ01000001.1"/>
</dbReference>
<dbReference type="SUPFAM" id="SSF53335">
    <property type="entry name" value="S-adenosyl-L-methionine-dependent methyltransferases"/>
    <property type="match status" value="1"/>
</dbReference>
<dbReference type="AlphaFoldDB" id="A0A4Q9KHY4"/>
<dbReference type="InterPro" id="IPR041698">
    <property type="entry name" value="Methyltransf_25"/>
</dbReference>
<keyword evidence="2" id="KW-0489">Methyltransferase</keyword>
<dbReference type="Gene3D" id="3.40.50.150">
    <property type="entry name" value="Vaccinia Virus protein VP39"/>
    <property type="match status" value="1"/>
</dbReference>
<dbReference type="Pfam" id="PF13649">
    <property type="entry name" value="Methyltransf_25"/>
    <property type="match status" value="1"/>
</dbReference>
<proteinExistence type="predicted"/>
<accession>A0A4Q9KHY4</accession>
<organism evidence="2 3">
    <name type="scientific">Propioniciclava sinopodophylli</name>
    <dbReference type="NCBI Taxonomy" id="1837344"/>
    <lineage>
        <taxon>Bacteria</taxon>
        <taxon>Bacillati</taxon>
        <taxon>Actinomycetota</taxon>
        <taxon>Actinomycetes</taxon>
        <taxon>Propionibacteriales</taxon>
        <taxon>Propionibacteriaceae</taxon>
        <taxon>Propioniciclava</taxon>
    </lineage>
</organism>
<protein>
    <submittedName>
        <fullName evidence="2">Class I SAM-dependent methyltransferase</fullName>
    </submittedName>
</protein>
<gene>
    <name evidence="2" type="ORF">ET989_01715</name>
</gene>
<dbReference type="OrthoDB" id="8385759at2"/>
<comment type="caution">
    <text evidence="2">The sequence shown here is derived from an EMBL/GenBank/DDBJ whole genome shotgun (WGS) entry which is preliminary data.</text>
</comment>
<evidence type="ECO:0000313" key="3">
    <source>
        <dbReference type="Proteomes" id="UP000292373"/>
    </source>
</evidence>
<evidence type="ECO:0000313" key="2">
    <source>
        <dbReference type="EMBL" id="TBT88682.1"/>
    </source>
</evidence>